<gene>
    <name evidence="2" type="ORF">CUU_0824</name>
</gene>
<comment type="caution">
    <text evidence="2">The sequence shown here is derived from an EMBL/GenBank/DDBJ whole genome shotgun (WGS) entry which is preliminary data.</text>
</comment>
<name>D4V5Z7_PHOVU</name>
<feature type="non-terminal residue" evidence="2">
    <location>
        <position position="1"/>
    </location>
</feature>
<protein>
    <submittedName>
        <fullName evidence="2">Uncharacterized protein</fullName>
    </submittedName>
</protein>
<organism evidence="2 3">
    <name type="scientific">Phocaeicola vulgatus PC510</name>
    <dbReference type="NCBI Taxonomy" id="702446"/>
    <lineage>
        <taxon>Bacteria</taxon>
        <taxon>Pseudomonadati</taxon>
        <taxon>Bacteroidota</taxon>
        <taxon>Bacteroidia</taxon>
        <taxon>Bacteroidales</taxon>
        <taxon>Bacteroidaceae</taxon>
        <taxon>Phocaeicola</taxon>
    </lineage>
</organism>
<proteinExistence type="predicted"/>
<sequence>NGTNTGLRYPLTVVRSGPHSGSPMKEKTGLTLIAVSSLFEKAEGAGMEIISFLSTR</sequence>
<dbReference type="Proteomes" id="UP000004563">
    <property type="component" value="Unassembled WGS sequence"/>
</dbReference>
<evidence type="ECO:0000256" key="1">
    <source>
        <dbReference type="SAM" id="MobiDB-lite"/>
    </source>
</evidence>
<feature type="region of interest" description="Disordered" evidence="1">
    <location>
        <begin position="1"/>
        <end position="26"/>
    </location>
</feature>
<dbReference type="EMBL" id="ADKO01000036">
    <property type="protein sequence ID" value="EFG18580.1"/>
    <property type="molecule type" value="Genomic_DNA"/>
</dbReference>
<evidence type="ECO:0000313" key="2">
    <source>
        <dbReference type="EMBL" id="EFG18580.1"/>
    </source>
</evidence>
<dbReference type="AlphaFoldDB" id="D4V5Z7"/>
<reference evidence="2 3" key="1">
    <citation type="journal article" date="2011" name="J. Bacteriol.">
        <title>Draft genome sequence of Bacteroides vulgatus PC510, a strain isolated from human feces.</title>
        <authorList>
            <person name="Cuiv P.O."/>
            <person name="Klaassens E.S."/>
            <person name="Durkin A.S."/>
            <person name="Harkins D.M."/>
            <person name="Foster L."/>
            <person name="McCorrison J."/>
            <person name="Torralba M."/>
            <person name="Nelson K.E."/>
            <person name="Morrison M."/>
        </authorList>
    </citation>
    <scope>NUCLEOTIDE SEQUENCE [LARGE SCALE GENOMIC DNA]</scope>
    <source>
        <strain evidence="2 3">PC510</strain>
    </source>
</reference>
<accession>D4V5Z7</accession>
<evidence type="ECO:0000313" key="3">
    <source>
        <dbReference type="Proteomes" id="UP000004563"/>
    </source>
</evidence>